<keyword evidence="1" id="KW-0472">Membrane</keyword>
<protein>
    <submittedName>
        <fullName evidence="2">Uncharacterized protein</fullName>
    </submittedName>
</protein>
<feature type="transmembrane region" description="Helical" evidence="1">
    <location>
        <begin position="75"/>
        <end position="96"/>
    </location>
</feature>
<gene>
    <name evidence="2" type="ORF">RND71_012259</name>
</gene>
<keyword evidence="3" id="KW-1185">Reference proteome</keyword>
<sequence length="180" mass="19127">MSPTFLATLECPDSSQRPSHAAAFFTKKGDNVAGEAEGNRGSADAGGDEEEGGAVASYWVIMYEGHEVDEKMAKLFGIFACLLIVALDSIAGILGIKAEAAQNQEKHLKLWLFECKEPSHDAFVLGVAAACLLGISHVLANLLGGCSVCATDNIKKEPPKQTTISGLPRFYMVPLLLLAF</sequence>
<keyword evidence="1" id="KW-1133">Transmembrane helix</keyword>
<feature type="transmembrane region" description="Helical" evidence="1">
    <location>
        <begin position="122"/>
        <end position="143"/>
    </location>
</feature>
<proteinExistence type="predicted"/>
<comment type="caution">
    <text evidence="2">The sequence shown here is derived from an EMBL/GenBank/DDBJ whole genome shotgun (WGS) entry which is preliminary data.</text>
</comment>
<dbReference type="EMBL" id="JAVYJV010000006">
    <property type="protein sequence ID" value="KAK4368467.1"/>
    <property type="molecule type" value="Genomic_DNA"/>
</dbReference>
<accession>A0AAE1VGS7</accession>
<reference evidence="2" key="1">
    <citation type="submission" date="2023-12" db="EMBL/GenBank/DDBJ databases">
        <title>Genome assembly of Anisodus tanguticus.</title>
        <authorList>
            <person name="Wang Y.-J."/>
        </authorList>
    </citation>
    <scope>NUCLEOTIDE SEQUENCE</scope>
    <source>
        <strain evidence="2">KB-2021</strain>
        <tissue evidence="2">Leaf</tissue>
    </source>
</reference>
<organism evidence="2 3">
    <name type="scientific">Anisodus tanguticus</name>
    <dbReference type="NCBI Taxonomy" id="243964"/>
    <lineage>
        <taxon>Eukaryota</taxon>
        <taxon>Viridiplantae</taxon>
        <taxon>Streptophyta</taxon>
        <taxon>Embryophyta</taxon>
        <taxon>Tracheophyta</taxon>
        <taxon>Spermatophyta</taxon>
        <taxon>Magnoliopsida</taxon>
        <taxon>eudicotyledons</taxon>
        <taxon>Gunneridae</taxon>
        <taxon>Pentapetalae</taxon>
        <taxon>asterids</taxon>
        <taxon>lamiids</taxon>
        <taxon>Solanales</taxon>
        <taxon>Solanaceae</taxon>
        <taxon>Solanoideae</taxon>
        <taxon>Hyoscyameae</taxon>
        <taxon>Anisodus</taxon>
    </lineage>
</organism>
<keyword evidence="1" id="KW-0812">Transmembrane</keyword>
<dbReference type="Proteomes" id="UP001291623">
    <property type="component" value="Unassembled WGS sequence"/>
</dbReference>
<evidence type="ECO:0000256" key="1">
    <source>
        <dbReference type="SAM" id="Phobius"/>
    </source>
</evidence>
<evidence type="ECO:0000313" key="3">
    <source>
        <dbReference type="Proteomes" id="UP001291623"/>
    </source>
</evidence>
<name>A0AAE1VGS7_9SOLA</name>
<evidence type="ECO:0000313" key="2">
    <source>
        <dbReference type="EMBL" id="KAK4368467.1"/>
    </source>
</evidence>
<dbReference type="InterPro" id="IPR052222">
    <property type="entry name" value="DESIGUAL"/>
</dbReference>
<dbReference type="PANTHER" id="PTHR31769">
    <property type="entry name" value="OS07G0462200 PROTEIN-RELATED"/>
    <property type="match status" value="1"/>
</dbReference>
<dbReference type="AlphaFoldDB" id="A0AAE1VGS7"/>